<keyword evidence="6 7" id="KW-0998">Cell outer membrane</keyword>
<sequence>MRWAKFFVCAAALLLGAQPATAQSTGRIAGLVTDAATGVPLPGAQVSVVGGAARTSTGADGRYVLSGIAPGSYTVRATMISRATRDQTVTVAAGAQATADFALGVQALVLEEVVAVGYGTQRRADVTGAVTSVNAAEIAEQPVTRVDQALAGRAAGVDVITTNNQPGAQMRIRIRGGNSLTGGNDPLVVLDGVLGADLNQVNPADIANIEVLKDASATAIYGARGANGVIIVTTKTGVPGETRVEYSGYYGTQTVSNRLDLLTASEQAVLINANPNLTLRFADPAALGNGTDWQDVIYQSAPQQNHELSLSGGAERTKYRVSGSWLEQQGVVKTSGFDRATLNVNLDQTVSSRVRAGTRLTYSRSEASGVRVNDGYGSQGGTVTQSALGFSPIVPVFTESGTYSGPLVAGATVDNPLAILRERSDQTTRNYLLGNLFAEIDLLSGLTFRSSFSYRGNERLAERYTSRLLLAASGLGQANVDNVRSTDWIAENTVNLQRSVFGGHSLNALAGVTVERERNWGSFITGRGFPSDLLGTDGLALASERTVSAFDNTVSLLSFLGRVNYSIGGRYLFTVSGRSDGASKFAENNKWAFFPSAAFAWRVSGEDFMDAVPAINDFKLRVSYGEVGNQAISPYQSLAAYSNGNQYAFGTSFFTNGVLPSRLANPDLRWETTTQYDVGADMRLFNNVVGITADWYYKRTRDLLYSKQLPSHTGFTSQIQNIGSLENRGFELGLDAENYVGAFQVRLGGNISVNRNKVLELGGDNEFTAAGANNALPRFAGSALVRVGEPVGNIYGYVWDGIFQTATEAAASGQTGAVLGGDRIRDLNGDKVINELDRKIIGNALPDFTYGFNGGLKYGVADLAFTLRGVRGNELVNLTRVNLSTPGGTGNQLAETANYWSPTNPTNTMTGIGIGPYDAMTSRWVEDGSFLRLQNVTLGVSVPESLRSRFARRSARVYVSAQNLFTWTDYSGFDPETSSRGNTDIELGWDDGNYPGTRTVTLGVNLGF</sequence>
<accession>A0A841H4D1</accession>
<keyword evidence="2 7" id="KW-0813">Transport</keyword>
<evidence type="ECO:0000313" key="10">
    <source>
        <dbReference type="EMBL" id="MBB6072649.1"/>
    </source>
</evidence>
<evidence type="ECO:0000256" key="6">
    <source>
        <dbReference type="ARBA" id="ARBA00023237"/>
    </source>
</evidence>
<evidence type="ECO:0000256" key="5">
    <source>
        <dbReference type="ARBA" id="ARBA00023136"/>
    </source>
</evidence>
<evidence type="ECO:0000256" key="3">
    <source>
        <dbReference type="ARBA" id="ARBA00022452"/>
    </source>
</evidence>
<comment type="similarity">
    <text evidence="7">Belongs to the TonB-dependent receptor family.</text>
</comment>
<keyword evidence="5 7" id="KW-0472">Membrane</keyword>
<dbReference type="GO" id="GO:0030246">
    <property type="term" value="F:carbohydrate binding"/>
    <property type="evidence" value="ECO:0007669"/>
    <property type="project" value="InterPro"/>
</dbReference>
<dbReference type="Pfam" id="PF07715">
    <property type="entry name" value="Plug"/>
    <property type="match status" value="1"/>
</dbReference>
<feature type="signal peptide" evidence="8">
    <location>
        <begin position="1"/>
        <end position="22"/>
    </location>
</feature>
<evidence type="ECO:0000259" key="9">
    <source>
        <dbReference type="Pfam" id="PF07715"/>
    </source>
</evidence>
<dbReference type="Pfam" id="PF13620">
    <property type="entry name" value="CarboxypepD_reg"/>
    <property type="match status" value="1"/>
</dbReference>
<comment type="subcellular location">
    <subcellularLocation>
        <location evidence="1 7">Cell outer membrane</location>
        <topology evidence="1 7">Multi-pass membrane protein</topology>
    </subcellularLocation>
</comment>
<dbReference type="InterPro" id="IPR012910">
    <property type="entry name" value="Plug_dom"/>
</dbReference>
<dbReference type="Proteomes" id="UP000582837">
    <property type="component" value="Unassembled WGS sequence"/>
</dbReference>
<evidence type="ECO:0000313" key="11">
    <source>
        <dbReference type="Proteomes" id="UP000582837"/>
    </source>
</evidence>
<dbReference type="InterPro" id="IPR023997">
    <property type="entry name" value="TonB-dep_OMP_SusC/RagA_CS"/>
</dbReference>
<keyword evidence="4 7" id="KW-0812">Transmembrane</keyword>
<name>A0A841H4D1_9BACT</name>
<proteinExistence type="inferred from homology"/>
<dbReference type="InterPro" id="IPR039426">
    <property type="entry name" value="TonB-dep_rcpt-like"/>
</dbReference>
<evidence type="ECO:0000256" key="2">
    <source>
        <dbReference type="ARBA" id="ARBA00022448"/>
    </source>
</evidence>
<reference evidence="10 11" key="1">
    <citation type="submission" date="2020-08" db="EMBL/GenBank/DDBJ databases">
        <title>Genomic Encyclopedia of Type Strains, Phase IV (KMG-IV): sequencing the most valuable type-strain genomes for metagenomic binning, comparative biology and taxonomic classification.</title>
        <authorList>
            <person name="Goeker M."/>
        </authorList>
    </citation>
    <scope>NUCLEOTIDE SEQUENCE [LARGE SCALE GENOMIC DNA]</scope>
    <source>
        <strain evidence="10 11">DSM 29007</strain>
    </source>
</reference>
<dbReference type="InterPro" id="IPR037066">
    <property type="entry name" value="Plug_dom_sf"/>
</dbReference>
<comment type="caution">
    <text evidence="10">The sequence shown here is derived from an EMBL/GenBank/DDBJ whole genome shotgun (WGS) entry which is preliminary data.</text>
</comment>
<evidence type="ECO:0000256" key="7">
    <source>
        <dbReference type="PROSITE-ProRule" id="PRU01360"/>
    </source>
</evidence>
<dbReference type="Gene3D" id="2.60.40.1120">
    <property type="entry name" value="Carboxypeptidase-like, regulatory domain"/>
    <property type="match status" value="1"/>
</dbReference>
<organism evidence="10 11">
    <name type="scientific">Longimicrobium terrae</name>
    <dbReference type="NCBI Taxonomy" id="1639882"/>
    <lineage>
        <taxon>Bacteria</taxon>
        <taxon>Pseudomonadati</taxon>
        <taxon>Gemmatimonadota</taxon>
        <taxon>Longimicrobiia</taxon>
        <taxon>Longimicrobiales</taxon>
        <taxon>Longimicrobiaceae</taxon>
        <taxon>Longimicrobium</taxon>
    </lineage>
</organism>
<dbReference type="EMBL" id="JACHIA010000017">
    <property type="protein sequence ID" value="MBB6072649.1"/>
    <property type="molecule type" value="Genomic_DNA"/>
</dbReference>
<dbReference type="GO" id="GO:0009279">
    <property type="term" value="C:cell outer membrane"/>
    <property type="evidence" value="ECO:0007669"/>
    <property type="project" value="UniProtKB-SubCell"/>
</dbReference>
<dbReference type="PROSITE" id="PS52016">
    <property type="entry name" value="TONB_DEPENDENT_REC_3"/>
    <property type="match status" value="1"/>
</dbReference>
<evidence type="ECO:0000256" key="1">
    <source>
        <dbReference type="ARBA" id="ARBA00004571"/>
    </source>
</evidence>
<dbReference type="SUPFAM" id="SSF49452">
    <property type="entry name" value="Starch-binding domain-like"/>
    <property type="match status" value="1"/>
</dbReference>
<keyword evidence="11" id="KW-1185">Reference proteome</keyword>
<keyword evidence="3 7" id="KW-1134">Transmembrane beta strand</keyword>
<dbReference type="Gene3D" id="2.170.130.10">
    <property type="entry name" value="TonB-dependent receptor, plug domain"/>
    <property type="match status" value="1"/>
</dbReference>
<dbReference type="NCBIfam" id="TIGR04057">
    <property type="entry name" value="SusC_RagA_signa"/>
    <property type="match status" value="1"/>
</dbReference>
<dbReference type="RefSeq" id="WP_170038912.1">
    <property type="nucleotide sequence ID" value="NZ_JABDTL010000002.1"/>
</dbReference>
<evidence type="ECO:0000256" key="8">
    <source>
        <dbReference type="SAM" id="SignalP"/>
    </source>
</evidence>
<dbReference type="NCBIfam" id="TIGR04056">
    <property type="entry name" value="OMP_RagA_SusC"/>
    <property type="match status" value="1"/>
</dbReference>
<dbReference type="InterPro" id="IPR036942">
    <property type="entry name" value="Beta-barrel_TonB_sf"/>
</dbReference>
<dbReference type="Gene3D" id="2.40.170.20">
    <property type="entry name" value="TonB-dependent receptor, beta-barrel domain"/>
    <property type="match status" value="1"/>
</dbReference>
<dbReference type="AlphaFoldDB" id="A0A841H4D1"/>
<gene>
    <name evidence="10" type="ORF">HNQ61_004312</name>
</gene>
<keyword evidence="8" id="KW-0732">Signal</keyword>
<feature type="domain" description="TonB-dependent receptor plug" evidence="9">
    <location>
        <begin position="124"/>
        <end position="229"/>
    </location>
</feature>
<protein>
    <submittedName>
        <fullName evidence="10">TonB-linked SusC/RagA family outer membrane protein</fullName>
    </submittedName>
</protein>
<evidence type="ECO:0000256" key="4">
    <source>
        <dbReference type="ARBA" id="ARBA00022692"/>
    </source>
</evidence>
<dbReference type="SUPFAM" id="SSF56935">
    <property type="entry name" value="Porins"/>
    <property type="match status" value="1"/>
</dbReference>
<dbReference type="InterPro" id="IPR013784">
    <property type="entry name" value="Carb-bd-like_fold"/>
</dbReference>
<dbReference type="InterPro" id="IPR023996">
    <property type="entry name" value="TonB-dep_OMP_SusC/RagA"/>
</dbReference>
<feature type="chain" id="PRO_5032641844" evidence="8">
    <location>
        <begin position="23"/>
        <end position="1008"/>
    </location>
</feature>